<dbReference type="InterPro" id="IPR053924">
    <property type="entry name" value="RecX_HTH_2nd"/>
</dbReference>
<name>A0A5R9BTX1_9LACO</name>
<proteinExistence type="inferred from homology"/>
<dbReference type="Pfam" id="PF21982">
    <property type="entry name" value="RecX_HTH1"/>
    <property type="match status" value="1"/>
</dbReference>
<feature type="domain" description="RecX second three-helical" evidence="7">
    <location>
        <begin position="120"/>
        <end position="161"/>
    </location>
</feature>
<keyword evidence="5 6" id="KW-0963">Cytoplasm</keyword>
<dbReference type="InterPro" id="IPR053926">
    <property type="entry name" value="RecX_HTH_1st"/>
</dbReference>
<dbReference type="NCBIfam" id="NF010733">
    <property type="entry name" value="PRK14135.1"/>
    <property type="match status" value="1"/>
</dbReference>
<dbReference type="GO" id="GO:0005737">
    <property type="term" value="C:cytoplasm"/>
    <property type="evidence" value="ECO:0007669"/>
    <property type="project" value="UniProtKB-SubCell"/>
</dbReference>
<sequence length="276" mass="31778">MAKKEWFNINSDETKKITLISAQKRAGRYNVFLDGEYAFPISEDTFIHFRLNKGMEIDGPLLQAIGEYETGAEAYNKALNFLTGQLRTQDEVAQKLLKLEFDEEVVAQVLAKLAKLNLLNDAEYAKSYVRTMMHTGDKGPRYIINHLRQKGVYENDIQTGLDLFTEEEQISLATTVGQKIQKRLSNVSIKQQQMKIRQNLMNKGFNGQSIDVALQEIDFEVDEEAEYEKLLKLGERLIRKYGSLPDYSKRAKIKQALFTKGFEMNLIEKFISENEI</sequence>
<protein>
    <recommendedName>
        <fullName evidence="4 6">Regulatory protein RecX</fullName>
    </recommendedName>
</protein>
<comment type="function">
    <text evidence="1 6">Modulates RecA activity.</text>
</comment>
<comment type="subcellular location">
    <subcellularLocation>
        <location evidence="2 6">Cytoplasm</location>
    </subcellularLocation>
</comment>
<dbReference type="PANTHER" id="PTHR33602">
    <property type="entry name" value="REGULATORY PROTEIN RECX FAMILY PROTEIN"/>
    <property type="match status" value="1"/>
</dbReference>
<comment type="caution">
    <text evidence="10">The sequence shown here is derived from an EMBL/GenBank/DDBJ whole genome shotgun (WGS) entry which is preliminary data.</text>
</comment>
<dbReference type="Proteomes" id="UP000305541">
    <property type="component" value="Unassembled WGS sequence"/>
</dbReference>
<dbReference type="InterPro" id="IPR036388">
    <property type="entry name" value="WH-like_DNA-bd_sf"/>
</dbReference>
<evidence type="ECO:0000259" key="8">
    <source>
        <dbReference type="Pfam" id="PF21981"/>
    </source>
</evidence>
<dbReference type="Pfam" id="PF02631">
    <property type="entry name" value="RecX_HTH2"/>
    <property type="match status" value="1"/>
</dbReference>
<dbReference type="InterPro" id="IPR003783">
    <property type="entry name" value="Regulatory_RecX"/>
</dbReference>
<reference evidence="10 11" key="1">
    <citation type="submission" date="2019-05" db="EMBL/GenBank/DDBJ databases">
        <title>The metagenome of a microbial culture collection derived from dairy environment covers the genomic content of the human microbiome.</title>
        <authorList>
            <person name="Roder T."/>
            <person name="Wuthrich D."/>
            <person name="Sattari Z."/>
            <person name="Von Ah U."/>
            <person name="Bar C."/>
            <person name="Ronchi F."/>
            <person name="Macpherson A.J."/>
            <person name="Ganal-Vonarburg S.C."/>
            <person name="Bruggmann R."/>
            <person name="Vergeres G."/>
        </authorList>
    </citation>
    <scope>NUCLEOTIDE SEQUENCE [LARGE SCALE GENOMIC DNA]</scope>
    <source>
        <strain evidence="10 11">FAM 18815</strain>
    </source>
</reference>
<dbReference type="PANTHER" id="PTHR33602:SF1">
    <property type="entry name" value="REGULATORY PROTEIN RECX FAMILY PROTEIN"/>
    <property type="match status" value="1"/>
</dbReference>
<accession>A0A5R9BTX1</accession>
<gene>
    <name evidence="6 10" type="primary">recX</name>
    <name evidence="10" type="ORF">FEZ51_09035</name>
</gene>
<dbReference type="HAMAP" id="MF_01114">
    <property type="entry name" value="RecX"/>
    <property type="match status" value="1"/>
</dbReference>
<feature type="domain" description="RecX first three-helical" evidence="9">
    <location>
        <begin position="74"/>
        <end position="113"/>
    </location>
</feature>
<evidence type="ECO:0000256" key="4">
    <source>
        <dbReference type="ARBA" id="ARBA00018111"/>
    </source>
</evidence>
<dbReference type="AlphaFoldDB" id="A0A5R9BTX1"/>
<evidence type="ECO:0000259" key="7">
    <source>
        <dbReference type="Pfam" id="PF02631"/>
    </source>
</evidence>
<evidence type="ECO:0000256" key="6">
    <source>
        <dbReference type="HAMAP-Rule" id="MF_01114"/>
    </source>
</evidence>
<dbReference type="EMBL" id="VBTH01000020">
    <property type="protein sequence ID" value="TLQ03530.1"/>
    <property type="molecule type" value="Genomic_DNA"/>
</dbReference>
<organism evidence="10 11">
    <name type="scientific">Pediococcus stilesii</name>
    <dbReference type="NCBI Taxonomy" id="331679"/>
    <lineage>
        <taxon>Bacteria</taxon>
        <taxon>Bacillati</taxon>
        <taxon>Bacillota</taxon>
        <taxon>Bacilli</taxon>
        <taxon>Lactobacillales</taxon>
        <taxon>Lactobacillaceae</taxon>
        <taxon>Pediococcus</taxon>
    </lineage>
</organism>
<dbReference type="Pfam" id="PF21981">
    <property type="entry name" value="RecX_HTH3"/>
    <property type="match status" value="1"/>
</dbReference>
<evidence type="ECO:0000256" key="1">
    <source>
        <dbReference type="ARBA" id="ARBA00003529"/>
    </source>
</evidence>
<comment type="similarity">
    <text evidence="3 6">Belongs to the RecX family.</text>
</comment>
<evidence type="ECO:0000256" key="5">
    <source>
        <dbReference type="ARBA" id="ARBA00022490"/>
    </source>
</evidence>
<dbReference type="OrthoDB" id="5421057at2"/>
<dbReference type="GO" id="GO:0006282">
    <property type="term" value="P:regulation of DNA repair"/>
    <property type="evidence" value="ECO:0007669"/>
    <property type="project" value="UniProtKB-UniRule"/>
</dbReference>
<dbReference type="Gene3D" id="1.10.10.10">
    <property type="entry name" value="Winged helix-like DNA-binding domain superfamily/Winged helix DNA-binding domain"/>
    <property type="match status" value="4"/>
</dbReference>
<evidence type="ECO:0000259" key="9">
    <source>
        <dbReference type="Pfam" id="PF21982"/>
    </source>
</evidence>
<evidence type="ECO:0000313" key="11">
    <source>
        <dbReference type="Proteomes" id="UP000305541"/>
    </source>
</evidence>
<evidence type="ECO:0000256" key="2">
    <source>
        <dbReference type="ARBA" id="ARBA00004496"/>
    </source>
</evidence>
<dbReference type="InterPro" id="IPR053925">
    <property type="entry name" value="RecX_HTH_3rd"/>
</dbReference>
<evidence type="ECO:0000256" key="3">
    <source>
        <dbReference type="ARBA" id="ARBA00009695"/>
    </source>
</evidence>
<feature type="domain" description="RecX third three-helical" evidence="8">
    <location>
        <begin position="224"/>
        <end position="271"/>
    </location>
</feature>
<evidence type="ECO:0000313" key="10">
    <source>
        <dbReference type="EMBL" id="TLQ03530.1"/>
    </source>
</evidence>